<comment type="caution">
    <text evidence="2">The sequence shown here is derived from an EMBL/GenBank/DDBJ whole genome shotgun (WGS) entry which is preliminary data.</text>
</comment>
<keyword evidence="1" id="KW-0472">Membrane</keyword>
<accession>A0A844G079</accession>
<keyword evidence="3" id="KW-1185">Reference proteome</keyword>
<dbReference type="InterPro" id="IPR027558">
    <property type="entry name" value="Pre_pil_HX9DG_C"/>
</dbReference>
<dbReference type="EMBL" id="VUNS01000005">
    <property type="protein sequence ID" value="MST96766.1"/>
    <property type="molecule type" value="Genomic_DNA"/>
</dbReference>
<feature type="transmembrane region" description="Helical" evidence="1">
    <location>
        <begin position="7"/>
        <end position="29"/>
    </location>
</feature>
<organism evidence="2 3">
    <name type="scientific">Victivallis lenta</name>
    <dbReference type="NCBI Taxonomy" id="2606640"/>
    <lineage>
        <taxon>Bacteria</taxon>
        <taxon>Pseudomonadati</taxon>
        <taxon>Lentisphaerota</taxon>
        <taxon>Lentisphaeria</taxon>
        <taxon>Victivallales</taxon>
        <taxon>Victivallaceae</taxon>
        <taxon>Victivallis</taxon>
    </lineage>
</organism>
<keyword evidence="1" id="KW-1133">Transmembrane helix</keyword>
<dbReference type="AlphaFoldDB" id="A0A844G079"/>
<reference evidence="2 3" key="1">
    <citation type="submission" date="2019-08" db="EMBL/GenBank/DDBJ databases">
        <title>In-depth cultivation of the pig gut microbiome towards novel bacterial diversity and tailored functional studies.</title>
        <authorList>
            <person name="Wylensek D."/>
            <person name="Hitch T.C.A."/>
            <person name="Clavel T."/>
        </authorList>
    </citation>
    <scope>NUCLEOTIDE SEQUENCE [LARGE SCALE GENOMIC DNA]</scope>
    <source>
        <strain evidence="2 3">BBE-744-WT-12</strain>
    </source>
</reference>
<dbReference type="RefSeq" id="WP_154417504.1">
    <property type="nucleotide sequence ID" value="NZ_CALXOB010000026.1"/>
</dbReference>
<evidence type="ECO:0000313" key="2">
    <source>
        <dbReference type="EMBL" id="MST96766.1"/>
    </source>
</evidence>
<dbReference type="Pfam" id="PF07963">
    <property type="entry name" value="N_methyl"/>
    <property type="match status" value="1"/>
</dbReference>
<protein>
    <submittedName>
        <fullName evidence="2">Prepilin-type N-terminal cleavage/methylation domain-containing protein</fullName>
    </submittedName>
</protein>
<evidence type="ECO:0000313" key="3">
    <source>
        <dbReference type="Proteomes" id="UP000435649"/>
    </source>
</evidence>
<dbReference type="InterPro" id="IPR045584">
    <property type="entry name" value="Pilin-like"/>
</dbReference>
<gene>
    <name evidence="2" type="ORF">FYJ85_06870</name>
</gene>
<sequence length="238" mass="26093">MRRKHFTLIELLVVIAIIAILAGMLLPALNQARSRAKEINCTSNLKQIGTYMAMYIDMNDGIIPASNRNLSGLSSWSGKWQDMLMQLYSPGIELTDYCYVKGYSDGTSMPKGPFACPSSVRWDNTKGTRHYAINSSGYASSTDCVKKAKATRIKRPSARMAICDIDYPTTGYQDPTVFARDGLVNAPDGVWRHLNNSGANFGFADGHVEGRSNQAIPADSAAADGNGYFWAETGELWN</sequence>
<evidence type="ECO:0000256" key="1">
    <source>
        <dbReference type="SAM" id="Phobius"/>
    </source>
</evidence>
<name>A0A844G079_9BACT</name>
<dbReference type="Gene3D" id="3.30.700.10">
    <property type="entry name" value="Glycoprotein, Type 4 Pilin"/>
    <property type="match status" value="1"/>
</dbReference>
<keyword evidence="1" id="KW-0812">Transmembrane</keyword>
<dbReference type="NCBIfam" id="TIGR02532">
    <property type="entry name" value="IV_pilin_GFxxxE"/>
    <property type="match status" value="1"/>
</dbReference>
<dbReference type="PANTHER" id="PTHR30093">
    <property type="entry name" value="GENERAL SECRETION PATHWAY PROTEIN G"/>
    <property type="match status" value="1"/>
</dbReference>
<dbReference type="InterPro" id="IPR012902">
    <property type="entry name" value="N_methyl_site"/>
</dbReference>
<dbReference type="SUPFAM" id="SSF54523">
    <property type="entry name" value="Pili subunits"/>
    <property type="match status" value="1"/>
</dbReference>
<proteinExistence type="predicted"/>
<dbReference type="Proteomes" id="UP000435649">
    <property type="component" value="Unassembled WGS sequence"/>
</dbReference>
<dbReference type="NCBIfam" id="TIGR04294">
    <property type="entry name" value="pre_pil_HX9DG"/>
    <property type="match status" value="1"/>
</dbReference>